<protein>
    <recommendedName>
        <fullName evidence="4">ResB-like domain-containing protein</fullName>
    </recommendedName>
</protein>
<feature type="transmembrane region" description="Helical" evidence="1">
    <location>
        <begin position="101"/>
        <end position="123"/>
    </location>
</feature>
<gene>
    <name evidence="2" type="ORF">L2740_03135</name>
</gene>
<comment type="caution">
    <text evidence="2">The sequence shown here is derived from an EMBL/GenBank/DDBJ whole genome shotgun (WGS) entry which is preliminary data.</text>
</comment>
<feature type="transmembrane region" description="Helical" evidence="1">
    <location>
        <begin position="241"/>
        <end position="264"/>
    </location>
</feature>
<reference evidence="2" key="1">
    <citation type="submission" date="2022-01" db="EMBL/GenBank/DDBJ databases">
        <title>Whole genome-based taxonomy of the Shewanellaceae.</title>
        <authorList>
            <person name="Martin-Rodriguez A.J."/>
        </authorList>
    </citation>
    <scope>NUCLEOTIDE SEQUENCE</scope>
    <source>
        <strain evidence="2">KCTC 23973</strain>
    </source>
</reference>
<organism evidence="2 3">
    <name type="scientific">Shewanella pneumatophori</name>
    <dbReference type="NCBI Taxonomy" id="314092"/>
    <lineage>
        <taxon>Bacteria</taxon>
        <taxon>Pseudomonadati</taxon>
        <taxon>Pseudomonadota</taxon>
        <taxon>Gammaproteobacteria</taxon>
        <taxon>Alteromonadales</taxon>
        <taxon>Shewanellaceae</taxon>
        <taxon>Shewanella</taxon>
    </lineage>
</organism>
<keyword evidence="1" id="KW-0812">Transmembrane</keyword>
<dbReference type="RefSeq" id="WP_248948634.1">
    <property type="nucleotide sequence ID" value="NZ_JAKILB010000002.1"/>
</dbReference>
<evidence type="ECO:0000313" key="2">
    <source>
        <dbReference type="EMBL" id="MCL1137537.1"/>
    </source>
</evidence>
<dbReference type="Proteomes" id="UP001139293">
    <property type="component" value="Unassembled WGS sequence"/>
</dbReference>
<evidence type="ECO:0000313" key="3">
    <source>
        <dbReference type="Proteomes" id="UP001139293"/>
    </source>
</evidence>
<feature type="transmembrane region" description="Helical" evidence="1">
    <location>
        <begin position="54"/>
        <end position="80"/>
    </location>
</feature>
<dbReference type="EMBL" id="JAKILB010000002">
    <property type="protein sequence ID" value="MCL1137537.1"/>
    <property type="molecule type" value="Genomic_DNA"/>
</dbReference>
<evidence type="ECO:0008006" key="4">
    <source>
        <dbReference type="Google" id="ProtNLM"/>
    </source>
</evidence>
<proteinExistence type="predicted"/>
<dbReference type="AlphaFoldDB" id="A0A9X2CD40"/>
<keyword evidence="3" id="KW-1185">Reference proteome</keyword>
<evidence type="ECO:0000256" key="1">
    <source>
        <dbReference type="SAM" id="Phobius"/>
    </source>
</evidence>
<keyword evidence="1" id="KW-0472">Membrane</keyword>
<name>A0A9X2CD40_9GAMM</name>
<keyword evidence="1" id="KW-1133">Transmembrane helix</keyword>
<accession>A0A9X2CD40</accession>
<sequence length="275" mass="31783">MTMNWLFSMRLAFVLLVLLSVWFALGVSMSEQDAYRQVLRSLNDLPMSQWMQSLVNAPIVASWLAGLFGLMFLLGLNTALCSWRDLLPTWRHKRWRSPRIMMLPIHILTLLVFIFHGVDLVFIHGHDSVVLHQGERFNSGRYQIELVKVDYRNDASQITEDEKGFSPAGRITRRSVEVFDPRINNAYFKVSNGEQTVSGHAGFLRPFNWGDLYITVTDFRVPYQQQAKGVQVKVLAVHNPLINYFFICYCLLLLSLLLQGLVFWRRSIKKGGRKC</sequence>